<organism evidence="10 11">
    <name type="scientific">Phialemonium thermophilum</name>
    <dbReference type="NCBI Taxonomy" id="223376"/>
    <lineage>
        <taxon>Eukaryota</taxon>
        <taxon>Fungi</taxon>
        <taxon>Dikarya</taxon>
        <taxon>Ascomycota</taxon>
        <taxon>Pezizomycotina</taxon>
        <taxon>Sordariomycetes</taxon>
        <taxon>Sordariomycetidae</taxon>
        <taxon>Cephalothecales</taxon>
        <taxon>Cephalothecaceae</taxon>
        <taxon>Phialemonium</taxon>
    </lineage>
</organism>
<protein>
    <recommendedName>
        <fullName evidence="12">Calnexin</fullName>
    </recommendedName>
</protein>
<dbReference type="PRINTS" id="PR00626">
    <property type="entry name" value="CALRETICULIN"/>
</dbReference>
<sequence length="563" mass="62109">MKFNTVAAAVGAAFLAGGAHADDSKSSSSSSSTVSAPMPTFTPTSLKAPFLEQFTDDWETRWKASHAKKDTKGSEEEWAYVGEWSVEEPTVYKGMEGDKGLVVKNAAAHHAISAKFPKKIDPKGKTLVVQYEVKLQNGLECGGAYLKLLRDTKALQQEEFSNTTPYVIMFGPDKCGHTNKVHFIFNHKNPKTGEYEEKHLSSPPTAKIVKTTELYTLIVHPNNTYVIQQNGEEVKTGSLLEDFTPPVNPPKEIDDPKDKKPDDWVDEARIPDPDAKKPDDWDEDAPYEIVDEDATMPDDWLVDEPLTIPDPEAEKPEDWDDEEDGDWIPPTIPNPKCAEVSGCGPWTKPMKKNPDYKGKWTAPYIDNPAYKGPWSPRKIKNPDYYEDKTPANFEPIGAIGFEIWTMQNNILFDNIYIGHSVEDARKFAEETFFVKHPIEELAELADKPKEEEKPASPSDLKFLDDPVLYVKEKLDLFITLAKKNPIEAIKFVPEAAGGIAAVLVTLVAVLVGVLGLGGSPPPAAKKVAGDVKTKADGKSPEGTATGADTGKADVNKRNTRSQS</sequence>
<dbReference type="PROSITE" id="PS00803">
    <property type="entry name" value="CALRETICULIN_1"/>
    <property type="match status" value="1"/>
</dbReference>
<dbReference type="SUPFAM" id="SSF49899">
    <property type="entry name" value="Concanavalin A-like lectins/glucanases"/>
    <property type="match status" value="2"/>
</dbReference>
<dbReference type="InterPro" id="IPR018124">
    <property type="entry name" value="Calret/calnex_CS"/>
</dbReference>
<dbReference type="PANTHER" id="PTHR11073">
    <property type="entry name" value="CALRETICULIN AND CALNEXIN"/>
    <property type="match status" value="1"/>
</dbReference>
<feature type="region of interest" description="Disordered" evidence="9">
    <location>
        <begin position="521"/>
        <end position="563"/>
    </location>
</feature>
<evidence type="ECO:0000256" key="1">
    <source>
        <dbReference type="ARBA" id="ARBA00004389"/>
    </source>
</evidence>
<dbReference type="Proteomes" id="UP001586593">
    <property type="component" value="Unassembled WGS sequence"/>
</dbReference>
<feature type="chain" id="PRO_5044978971" description="Calnexin" evidence="8">
    <location>
        <begin position="22"/>
        <end position="563"/>
    </location>
</feature>
<dbReference type="InterPro" id="IPR013320">
    <property type="entry name" value="ConA-like_dom_sf"/>
</dbReference>
<evidence type="ECO:0000256" key="5">
    <source>
        <dbReference type="ARBA" id="ARBA00022989"/>
    </source>
</evidence>
<comment type="caution">
    <text evidence="10">The sequence shown here is derived from an EMBL/GenBank/DDBJ whole genome shotgun (WGS) entry which is preliminary data.</text>
</comment>
<feature type="region of interest" description="Disordered" evidence="9">
    <location>
        <begin position="239"/>
        <end position="283"/>
    </location>
</feature>
<evidence type="ECO:0000256" key="6">
    <source>
        <dbReference type="ARBA" id="ARBA00023136"/>
    </source>
</evidence>
<evidence type="ECO:0000256" key="4">
    <source>
        <dbReference type="ARBA" id="ARBA00022824"/>
    </source>
</evidence>
<dbReference type="PROSITE" id="PS00805">
    <property type="entry name" value="CALRETICULIN_REPEAT"/>
    <property type="match status" value="1"/>
</dbReference>
<feature type="compositionally biased region" description="Low complexity" evidence="9">
    <location>
        <begin position="26"/>
        <end position="35"/>
    </location>
</feature>
<evidence type="ECO:0000313" key="10">
    <source>
        <dbReference type="EMBL" id="KAL1883827.1"/>
    </source>
</evidence>
<comment type="subcellular location">
    <subcellularLocation>
        <location evidence="1">Endoplasmic reticulum membrane</location>
        <topology evidence="1">Single-pass membrane protein</topology>
    </subcellularLocation>
</comment>
<evidence type="ECO:0008006" key="12">
    <source>
        <dbReference type="Google" id="ProtNLM"/>
    </source>
</evidence>
<dbReference type="InterPro" id="IPR009033">
    <property type="entry name" value="Calreticulin/calnexin_P_dom_sf"/>
</dbReference>
<dbReference type="PANTHER" id="PTHR11073:SF1">
    <property type="entry name" value="CALNEXIN 14D-RELATED"/>
    <property type="match status" value="1"/>
</dbReference>
<dbReference type="Gene3D" id="2.60.120.200">
    <property type="match status" value="1"/>
</dbReference>
<feature type="compositionally biased region" description="Basic and acidic residues" evidence="9">
    <location>
        <begin position="527"/>
        <end position="539"/>
    </location>
</feature>
<dbReference type="PROSITE" id="PS00804">
    <property type="entry name" value="CALRETICULIN_2"/>
    <property type="match status" value="1"/>
</dbReference>
<evidence type="ECO:0000256" key="7">
    <source>
        <dbReference type="ARBA" id="ARBA00023186"/>
    </source>
</evidence>
<accession>A0ABR3Y7Q7</accession>
<gene>
    <name evidence="10" type="ORF">VTK73DRAFT_7615</name>
</gene>
<dbReference type="SUPFAM" id="SSF63887">
    <property type="entry name" value="P-domain of calnexin/calreticulin"/>
    <property type="match status" value="1"/>
</dbReference>
<comment type="similarity">
    <text evidence="2 8">Belongs to the calreticulin family.</text>
</comment>
<name>A0ABR3Y7Q7_9PEZI</name>
<dbReference type="Pfam" id="PF00262">
    <property type="entry name" value="Calreticulin"/>
    <property type="match status" value="1"/>
</dbReference>
<evidence type="ECO:0000256" key="3">
    <source>
        <dbReference type="ARBA" id="ARBA00022692"/>
    </source>
</evidence>
<evidence type="ECO:0000256" key="2">
    <source>
        <dbReference type="ARBA" id="ARBA00010983"/>
    </source>
</evidence>
<keyword evidence="6 8" id="KW-0472">Membrane</keyword>
<keyword evidence="11" id="KW-1185">Reference proteome</keyword>
<proteinExistence type="inferred from homology"/>
<keyword evidence="5 8" id="KW-1133">Transmembrane helix</keyword>
<dbReference type="EMBL" id="JAZHXJ010000005">
    <property type="protein sequence ID" value="KAL1883827.1"/>
    <property type="molecule type" value="Genomic_DNA"/>
</dbReference>
<evidence type="ECO:0000256" key="9">
    <source>
        <dbReference type="SAM" id="MobiDB-lite"/>
    </source>
</evidence>
<dbReference type="InterPro" id="IPR001580">
    <property type="entry name" value="Calret/calnex"/>
</dbReference>
<keyword evidence="3 8" id="KW-0812">Transmembrane</keyword>
<evidence type="ECO:0000256" key="8">
    <source>
        <dbReference type="RuleBase" id="RU362126"/>
    </source>
</evidence>
<dbReference type="Gene3D" id="2.10.250.10">
    <property type="entry name" value="Calreticulin/calnexin, P domain"/>
    <property type="match status" value="1"/>
</dbReference>
<feature type="transmembrane region" description="Helical" evidence="8">
    <location>
        <begin position="495"/>
        <end position="516"/>
    </location>
</feature>
<keyword evidence="8" id="KW-0732">Signal</keyword>
<feature type="compositionally biased region" description="Basic and acidic residues" evidence="9">
    <location>
        <begin position="251"/>
        <end position="279"/>
    </location>
</feature>
<keyword evidence="7 8" id="KW-0143">Chaperone</keyword>
<feature type="region of interest" description="Disordered" evidence="9">
    <location>
        <begin position="19"/>
        <end position="40"/>
    </location>
</feature>
<evidence type="ECO:0000313" key="11">
    <source>
        <dbReference type="Proteomes" id="UP001586593"/>
    </source>
</evidence>
<feature type="signal peptide" evidence="8">
    <location>
        <begin position="1"/>
        <end position="21"/>
    </location>
</feature>
<keyword evidence="4 8" id="KW-0256">Endoplasmic reticulum</keyword>
<reference evidence="10 11" key="1">
    <citation type="journal article" date="2024" name="Commun. Biol.">
        <title>Comparative genomic analysis of thermophilic fungi reveals convergent evolutionary adaptations and gene losses.</title>
        <authorList>
            <person name="Steindorff A.S."/>
            <person name="Aguilar-Pontes M.V."/>
            <person name="Robinson A.J."/>
            <person name="Andreopoulos B."/>
            <person name="LaButti K."/>
            <person name="Kuo A."/>
            <person name="Mondo S."/>
            <person name="Riley R."/>
            <person name="Otillar R."/>
            <person name="Haridas S."/>
            <person name="Lipzen A."/>
            <person name="Grimwood J."/>
            <person name="Schmutz J."/>
            <person name="Clum A."/>
            <person name="Reid I.D."/>
            <person name="Moisan M.C."/>
            <person name="Butler G."/>
            <person name="Nguyen T.T.M."/>
            <person name="Dewar K."/>
            <person name="Conant G."/>
            <person name="Drula E."/>
            <person name="Henrissat B."/>
            <person name="Hansel C."/>
            <person name="Singer S."/>
            <person name="Hutchinson M.I."/>
            <person name="de Vries R.P."/>
            <person name="Natvig D.O."/>
            <person name="Powell A.J."/>
            <person name="Tsang A."/>
            <person name="Grigoriev I.V."/>
        </authorList>
    </citation>
    <scope>NUCLEOTIDE SEQUENCE [LARGE SCALE GENOMIC DNA]</scope>
    <source>
        <strain evidence="10 11">ATCC 24622</strain>
    </source>
</reference>